<evidence type="ECO:0000313" key="2">
    <source>
        <dbReference type="EMBL" id="GAA0479402.1"/>
    </source>
</evidence>
<protein>
    <submittedName>
        <fullName evidence="2">NAD(P)H-binding protein</fullName>
    </submittedName>
</protein>
<organism evidence="2 3">
    <name type="scientific">Streptomyces olivaceiscleroticus</name>
    <dbReference type="NCBI Taxonomy" id="68245"/>
    <lineage>
        <taxon>Bacteria</taxon>
        <taxon>Bacillati</taxon>
        <taxon>Actinomycetota</taxon>
        <taxon>Actinomycetes</taxon>
        <taxon>Kitasatosporales</taxon>
        <taxon>Streptomycetaceae</taxon>
        <taxon>Streptomyces</taxon>
    </lineage>
</organism>
<evidence type="ECO:0000259" key="1">
    <source>
        <dbReference type="Pfam" id="PF13460"/>
    </source>
</evidence>
<dbReference type="PANTHER" id="PTHR12126:SF11">
    <property type="entry name" value="NADH DEHYDROGENASE [UBIQUINONE] 1 ALPHA SUBCOMPLEX SUBUNIT 9, MITOCHONDRIAL"/>
    <property type="match status" value="1"/>
</dbReference>
<comment type="caution">
    <text evidence="2">The sequence shown here is derived from an EMBL/GenBank/DDBJ whole genome shotgun (WGS) entry which is preliminary data.</text>
</comment>
<feature type="domain" description="NAD(P)-binding" evidence="1">
    <location>
        <begin position="8"/>
        <end position="140"/>
    </location>
</feature>
<dbReference type="SUPFAM" id="SSF51735">
    <property type="entry name" value="NAD(P)-binding Rossmann-fold domains"/>
    <property type="match status" value="1"/>
</dbReference>
<accession>A0ABN1ALH2</accession>
<evidence type="ECO:0000313" key="3">
    <source>
        <dbReference type="Proteomes" id="UP001500909"/>
    </source>
</evidence>
<gene>
    <name evidence="2" type="ORF">GCM10010361_50140</name>
</gene>
<dbReference type="Gene3D" id="3.40.50.720">
    <property type="entry name" value="NAD(P)-binding Rossmann-like Domain"/>
    <property type="match status" value="1"/>
</dbReference>
<proteinExistence type="predicted"/>
<dbReference type="EMBL" id="BAAABY010000034">
    <property type="protein sequence ID" value="GAA0479402.1"/>
    <property type="molecule type" value="Genomic_DNA"/>
</dbReference>
<dbReference type="InterPro" id="IPR016040">
    <property type="entry name" value="NAD(P)-bd_dom"/>
</dbReference>
<dbReference type="InterPro" id="IPR036291">
    <property type="entry name" value="NAD(P)-bd_dom_sf"/>
</dbReference>
<keyword evidence="3" id="KW-1185">Reference proteome</keyword>
<reference evidence="2 3" key="1">
    <citation type="journal article" date="2019" name="Int. J. Syst. Evol. Microbiol.">
        <title>The Global Catalogue of Microorganisms (GCM) 10K type strain sequencing project: providing services to taxonomists for standard genome sequencing and annotation.</title>
        <authorList>
            <consortium name="The Broad Institute Genomics Platform"/>
            <consortium name="The Broad Institute Genome Sequencing Center for Infectious Disease"/>
            <person name="Wu L."/>
            <person name="Ma J."/>
        </authorList>
    </citation>
    <scope>NUCLEOTIDE SEQUENCE [LARGE SCALE GENOMIC DNA]</scope>
    <source>
        <strain evidence="2 3">JCM 4805</strain>
    </source>
</reference>
<sequence>MTTFLVTGGTGTLGRVVVDRLLADGHTVRVLSRRPHTRTEHPRLRAYAVDLRNGVGLANATAGVEVIVHCASSPTGGDLAAAGQLVDAARTAGVRHLVYISIVGVDRVPLRYYRTKREVERLLAESDVPWTVLRTTQFHDLVLRLVKAGARSPVLPAPAGVRVQPVDVREVGARLVELAYGEPAGHVPEMGGPEVLAARDLVGLTLRAGGRRRLALPVLLPGATYRALRAGGNLTPDHAVGKLRYADFLAERGGHIPGLRVVGTDEAADG</sequence>
<dbReference type="RefSeq" id="WP_346097450.1">
    <property type="nucleotide sequence ID" value="NZ_BAAABY010000034.1"/>
</dbReference>
<dbReference type="Pfam" id="PF13460">
    <property type="entry name" value="NAD_binding_10"/>
    <property type="match status" value="1"/>
</dbReference>
<dbReference type="PANTHER" id="PTHR12126">
    <property type="entry name" value="NADH-UBIQUINONE OXIDOREDUCTASE 39 KDA SUBUNIT-RELATED"/>
    <property type="match status" value="1"/>
</dbReference>
<dbReference type="InterPro" id="IPR051207">
    <property type="entry name" value="ComplexI_NDUFA9_subunit"/>
</dbReference>
<name>A0ABN1ALH2_9ACTN</name>
<dbReference type="Proteomes" id="UP001500909">
    <property type="component" value="Unassembled WGS sequence"/>
</dbReference>